<reference evidence="2" key="2">
    <citation type="submission" date="2020-09" db="EMBL/GenBank/DDBJ databases">
        <authorList>
            <person name="Sun Q."/>
            <person name="Zhou Y."/>
        </authorList>
    </citation>
    <scope>NUCLEOTIDE SEQUENCE</scope>
    <source>
        <strain evidence="2">CGMCC 1.15095</strain>
    </source>
</reference>
<evidence type="ECO:0000313" key="3">
    <source>
        <dbReference type="Proteomes" id="UP000608154"/>
    </source>
</evidence>
<dbReference type="InterPro" id="IPR013830">
    <property type="entry name" value="SGNH_hydro"/>
</dbReference>
<evidence type="ECO:0000313" key="2">
    <source>
        <dbReference type="EMBL" id="GGC15799.1"/>
    </source>
</evidence>
<gene>
    <name evidence="2" type="ORF">GCM10011494_38360</name>
</gene>
<feature type="domain" description="SGNH hydrolase-type esterase" evidence="1">
    <location>
        <begin position="4"/>
        <end position="91"/>
    </location>
</feature>
<organism evidence="2 3">
    <name type="scientific">Novosphingobium endophyticum</name>
    <dbReference type="NCBI Taxonomy" id="1955250"/>
    <lineage>
        <taxon>Bacteria</taxon>
        <taxon>Pseudomonadati</taxon>
        <taxon>Pseudomonadota</taxon>
        <taxon>Alphaproteobacteria</taxon>
        <taxon>Sphingomonadales</taxon>
        <taxon>Sphingomonadaceae</taxon>
        <taxon>Novosphingobium</taxon>
    </lineage>
</organism>
<accession>A0A916X7A3</accession>
<dbReference type="SUPFAM" id="SSF52266">
    <property type="entry name" value="SGNH hydrolase"/>
    <property type="match status" value="1"/>
</dbReference>
<reference evidence="2" key="1">
    <citation type="journal article" date="2014" name="Int. J. Syst. Evol. Microbiol.">
        <title>Complete genome sequence of Corynebacterium casei LMG S-19264T (=DSM 44701T), isolated from a smear-ripened cheese.</title>
        <authorList>
            <consortium name="US DOE Joint Genome Institute (JGI-PGF)"/>
            <person name="Walter F."/>
            <person name="Albersmeier A."/>
            <person name="Kalinowski J."/>
            <person name="Ruckert C."/>
        </authorList>
    </citation>
    <scope>NUCLEOTIDE SEQUENCE</scope>
    <source>
        <strain evidence="2">CGMCC 1.15095</strain>
    </source>
</reference>
<dbReference type="Pfam" id="PF13472">
    <property type="entry name" value="Lipase_GDSL_2"/>
    <property type="match status" value="1"/>
</dbReference>
<protein>
    <recommendedName>
        <fullName evidence="1">SGNH hydrolase-type esterase domain-containing protein</fullName>
    </recommendedName>
</protein>
<dbReference type="Gene3D" id="3.40.50.1110">
    <property type="entry name" value="SGNH hydrolase"/>
    <property type="match status" value="1"/>
</dbReference>
<evidence type="ECO:0000259" key="1">
    <source>
        <dbReference type="Pfam" id="PF13472"/>
    </source>
</evidence>
<comment type="caution">
    <text evidence="2">The sequence shown here is derived from an EMBL/GenBank/DDBJ whole genome shotgun (WGS) entry which is preliminary data.</text>
</comment>
<dbReference type="Proteomes" id="UP000608154">
    <property type="component" value="Unassembled WGS sequence"/>
</dbReference>
<keyword evidence="3" id="KW-1185">Reference proteome</keyword>
<dbReference type="InterPro" id="IPR036514">
    <property type="entry name" value="SGNH_hydro_sf"/>
</dbReference>
<sequence>MNVPEIAAHMDTLVRRIRELAPSAALFVNSVLPRSTHFRDRIVQLNKEYQRIAAGYDAVYVDAWSALAGEDGAIRSEFTTDGLHLSIEGYNAWVAVLRPHLVRFAS</sequence>
<proteinExistence type="predicted"/>
<dbReference type="AlphaFoldDB" id="A0A916X7A3"/>
<dbReference type="EMBL" id="BMHK01000055">
    <property type="protein sequence ID" value="GGC15799.1"/>
    <property type="molecule type" value="Genomic_DNA"/>
</dbReference>
<name>A0A916X7A3_9SPHN</name>
<dbReference type="GO" id="GO:0016788">
    <property type="term" value="F:hydrolase activity, acting on ester bonds"/>
    <property type="evidence" value="ECO:0007669"/>
    <property type="project" value="UniProtKB-ARBA"/>
</dbReference>